<dbReference type="EMBL" id="BSOW01000032">
    <property type="protein sequence ID" value="GLR90228.1"/>
    <property type="molecule type" value="Genomic_DNA"/>
</dbReference>
<dbReference type="Proteomes" id="UP001156905">
    <property type="component" value="Unassembled WGS sequence"/>
</dbReference>
<proteinExistence type="predicted"/>
<evidence type="ECO:0000313" key="1">
    <source>
        <dbReference type="EMBL" id="GLR90228.1"/>
    </source>
</evidence>
<gene>
    <name evidence="1" type="ORF">GCM10007857_69420</name>
</gene>
<reference evidence="2" key="1">
    <citation type="journal article" date="2019" name="Int. J. Syst. Evol. Microbiol.">
        <title>The Global Catalogue of Microorganisms (GCM) 10K type strain sequencing project: providing services to taxonomists for standard genome sequencing and annotation.</title>
        <authorList>
            <consortium name="The Broad Institute Genomics Platform"/>
            <consortium name="The Broad Institute Genome Sequencing Center for Infectious Disease"/>
            <person name="Wu L."/>
            <person name="Ma J."/>
        </authorList>
    </citation>
    <scope>NUCLEOTIDE SEQUENCE [LARGE SCALE GENOMIC DNA]</scope>
    <source>
        <strain evidence="2">NBRC 102520</strain>
    </source>
</reference>
<sequence length="71" mass="7925">MHDLSDLSKSALLTRPDLQGATEGKFKGWRTWTFDSFLNQKGPFGIVWTRPNSGGRIAAEFGLYSSFIEAD</sequence>
<comment type="caution">
    <text evidence="1">The sequence shown here is derived from an EMBL/GenBank/DDBJ whole genome shotgun (WGS) entry which is preliminary data.</text>
</comment>
<name>A0ABQ6B8X5_9BRAD</name>
<protein>
    <submittedName>
        <fullName evidence="1">Uncharacterized protein</fullName>
    </submittedName>
</protein>
<keyword evidence="2" id="KW-1185">Reference proteome</keyword>
<organism evidence="1 2">
    <name type="scientific">Bradyrhizobium iriomotense</name>
    <dbReference type="NCBI Taxonomy" id="441950"/>
    <lineage>
        <taxon>Bacteria</taxon>
        <taxon>Pseudomonadati</taxon>
        <taxon>Pseudomonadota</taxon>
        <taxon>Alphaproteobacteria</taxon>
        <taxon>Hyphomicrobiales</taxon>
        <taxon>Nitrobacteraceae</taxon>
        <taxon>Bradyrhizobium</taxon>
    </lineage>
</organism>
<accession>A0ABQ6B8X5</accession>
<evidence type="ECO:0000313" key="2">
    <source>
        <dbReference type="Proteomes" id="UP001156905"/>
    </source>
</evidence>